<reference evidence="2 3" key="1">
    <citation type="submission" date="2019-03" db="EMBL/GenBank/DDBJ databases">
        <title>Genomic Encyclopedia of Type Strains, Phase IV (KMG-IV): sequencing the most valuable type-strain genomes for metagenomic binning, comparative biology and taxonomic classification.</title>
        <authorList>
            <person name="Goeker M."/>
        </authorList>
    </citation>
    <scope>NUCLEOTIDE SEQUENCE [LARGE SCALE GENOMIC DNA]</scope>
    <source>
        <strain evidence="2 3">DSM 19377</strain>
    </source>
</reference>
<dbReference type="Proteomes" id="UP000295416">
    <property type="component" value="Unassembled WGS sequence"/>
</dbReference>
<comment type="caution">
    <text evidence="2">The sequence shown here is derived from an EMBL/GenBank/DDBJ whole genome shotgun (WGS) entry which is preliminary data.</text>
</comment>
<feature type="transmembrane region" description="Helical" evidence="1">
    <location>
        <begin position="12"/>
        <end position="30"/>
    </location>
</feature>
<evidence type="ECO:0000313" key="2">
    <source>
        <dbReference type="EMBL" id="TCP25989.1"/>
    </source>
</evidence>
<keyword evidence="3" id="KW-1185">Reference proteome</keyword>
<name>A0A4R2NV75_9BACL</name>
<keyword evidence="1" id="KW-1133">Transmembrane helix</keyword>
<protein>
    <submittedName>
        <fullName evidence="2">Uncharacterized protein</fullName>
    </submittedName>
</protein>
<evidence type="ECO:0000256" key="1">
    <source>
        <dbReference type="SAM" id="Phobius"/>
    </source>
</evidence>
<dbReference type="AlphaFoldDB" id="A0A4R2NV75"/>
<proteinExistence type="predicted"/>
<gene>
    <name evidence="2" type="ORF">EV207_12023</name>
</gene>
<sequence>MGNVNMPLQNKIWASMVLIGITGGLDFYALKQSFVTIMLKEVVLMVADHKYAVLLQHIRYSQRLFKNIYGHSPLISQLSDATGLSEEKILESLEFGEQQFMVYNRGQARV</sequence>
<accession>A0A4R2NV75</accession>
<keyword evidence="1" id="KW-0472">Membrane</keyword>
<organism evidence="2 3">
    <name type="scientific">Scopulibacillus darangshiensis</name>
    <dbReference type="NCBI Taxonomy" id="442528"/>
    <lineage>
        <taxon>Bacteria</taxon>
        <taxon>Bacillati</taxon>
        <taxon>Bacillota</taxon>
        <taxon>Bacilli</taxon>
        <taxon>Bacillales</taxon>
        <taxon>Sporolactobacillaceae</taxon>
        <taxon>Scopulibacillus</taxon>
    </lineage>
</organism>
<dbReference type="EMBL" id="SLXK01000020">
    <property type="protein sequence ID" value="TCP25989.1"/>
    <property type="molecule type" value="Genomic_DNA"/>
</dbReference>
<keyword evidence="1" id="KW-0812">Transmembrane</keyword>
<evidence type="ECO:0000313" key="3">
    <source>
        <dbReference type="Proteomes" id="UP000295416"/>
    </source>
</evidence>